<evidence type="ECO:0000313" key="1">
    <source>
        <dbReference type="EMBL" id="CAJ0577317.1"/>
    </source>
</evidence>
<sequence>MEQNNFLDQSKIRNKLASYHWPFMKLLILWHRSGVIEWPRFPNEKLTCTNYYDNVAPTVTFNRTNYYILGNCTFSQECLDICGLMGLQSVSIHSDAENALMMNLD</sequence>
<organism evidence="1 2">
    <name type="scientific">Mesorhabditis spiculigera</name>
    <dbReference type="NCBI Taxonomy" id="96644"/>
    <lineage>
        <taxon>Eukaryota</taxon>
        <taxon>Metazoa</taxon>
        <taxon>Ecdysozoa</taxon>
        <taxon>Nematoda</taxon>
        <taxon>Chromadorea</taxon>
        <taxon>Rhabditida</taxon>
        <taxon>Rhabditina</taxon>
        <taxon>Rhabditomorpha</taxon>
        <taxon>Rhabditoidea</taxon>
        <taxon>Rhabditidae</taxon>
        <taxon>Mesorhabditinae</taxon>
        <taxon>Mesorhabditis</taxon>
    </lineage>
</organism>
<dbReference type="Proteomes" id="UP001177023">
    <property type="component" value="Unassembled WGS sequence"/>
</dbReference>
<feature type="non-terminal residue" evidence="1">
    <location>
        <position position="105"/>
    </location>
</feature>
<protein>
    <submittedName>
        <fullName evidence="1">Uncharacterized protein</fullName>
    </submittedName>
</protein>
<dbReference type="AlphaFoldDB" id="A0AA36CXS3"/>
<accession>A0AA36CXS3</accession>
<keyword evidence="2" id="KW-1185">Reference proteome</keyword>
<proteinExistence type="predicted"/>
<dbReference type="EMBL" id="CATQJA010002650">
    <property type="protein sequence ID" value="CAJ0577317.1"/>
    <property type="molecule type" value="Genomic_DNA"/>
</dbReference>
<reference evidence="1" key="1">
    <citation type="submission" date="2023-06" db="EMBL/GenBank/DDBJ databases">
        <authorList>
            <person name="Delattre M."/>
        </authorList>
    </citation>
    <scope>NUCLEOTIDE SEQUENCE</scope>
    <source>
        <strain evidence="1">AF72</strain>
    </source>
</reference>
<evidence type="ECO:0000313" key="2">
    <source>
        <dbReference type="Proteomes" id="UP001177023"/>
    </source>
</evidence>
<name>A0AA36CXS3_9BILA</name>
<gene>
    <name evidence="1" type="ORF">MSPICULIGERA_LOCUS15593</name>
</gene>
<comment type="caution">
    <text evidence="1">The sequence shown here is derived from an EMBL/GenBank/DDBJ whole genome shotgun (WGS) entry which is preliminary data.</text>
</comment>